<name>B4SAB2_PELPB</name>
<sequence>MDISFEGKDLRKYANDDRLAVRKLGSRRAELFKQRLDDLRAAETLEDVRHLPGRYHELKNNRKGQWACDLDQPYRLIFEPHENPVPETDHGQYIWLKIRGVEIVEIENYHKEG</sequence>
<evidence type="ECO:0000313" key="1">
    <source>
        <dbReference type="EMBL" id="ACF43798.1"/>
    </source>
</evidence>
<proteinExistence type="predicted"/>
<gene>
    <name evidence="1" type="ordered locus">Ppha_1549</name>
</gene>
<dbReference type="Proteomes" id="UP000002724">
    <property type="component" value="Chromosome"/>
</dbReference>
<dbReference type="Pfam" id="PF05015">
    <property type="entry name" value="HigB-like_toxin"/>
    <property type="match status" value="1"/>
</dbReference>
<dbReference type="InterPro" id="IPR007711">
    <property type="entry name" value="HigB-1"/>
</dbReference>
<evidence type="ECO:0000313" key="2">
    <source>
        <dbReference type="Proteomes" id="UP000002724"/>
    </source>
</evidence>
<dbReference type="RefSeq" id="WP_012508286.1">
    <property type="nucleotide sequence ID" value="NC_011060.1"/>
</dbReference>
<accession>B4SAB2</accession>
<dbReference type="OrthoDB" id="9801026at2"/>
<dbReference type="SUPFAM" id="SSF143011">
    <property type="entry name" value="RelE-like"/>
    <property type="match status" value="1"/>
</dbReference>
<reference evidence="1 2" key="1">
    <citation type="submission" date="2008-06" db="EMBL/GenBank/DDBJ databases">
        <title>Complete sequence of Pelodictyon phaeoclathratiforme BU-1.</title>
        <authorList>
            <consortium name="US DOE Joint Genome Institute"/>
            <person name="Lucas S."/>
            <person name="Copeland A."/>
            <person name="Lapidus A."/>
            <person name="Glavina del Rio T."/>
            <person name="Dalin E."/>
            <person name="Tice H."/>
            <person name="Bruce D."/>
            <person name="Goodwin L."/>
            <person name="Pitluck S."/>
            <person name="Schmutz J."/>
            <person name="Larimer F."/>
            <person name="Land M."/>
            <person name="Hauser L."/>
            <person name="Kyrpides N."/>
            <person name="Mikhailova N."/>
            <person name="Liu Z."/>
            <person name="Li T."/>
            <person name="Zhao F."/>
            <person name="Overmann J."/>
            <person name="Bryant D.A."/>
            <person name="Richardson P."/>
        </authorList>
    </citation>
    <scope>NUCLEOTIDE SEQUENCE [LARGE SCALE GENOMIC DNA]</scope>
    <source>
        <strain evidence="2">DSM 5477 / BU-1</strain>
    </source>
</reference>
<keyword evidence="2" id="KW-1185">Reference proteome</keyword>
<dbReference type="eggNOG" id="COG3549">
    <property type="taxonomic scope" value="Bacteria"/>
</dbReference>
<dbReference type="EMBL" id="CP001110">
    <property type="protein sequence ID" value="ACF43798.1"/>
    <property type="molecule type" value="Genomic_DNA"/>
</dbReference>
<dbReference type="AlphaFoldDB" id="B4SAB2"/>
<dbReference type="KEGG" id="pph:Ppha_1549"/>
<dbReference type="HOGENOM" id="CLU_164011_0_0_10"/>
<organism evidence="1 2">
    <name type="scientific">Pelodictyon phaeoclathratiforme (strain DSM 5477 / BU-1)</name>
    <dbReference type="NCBI Taxonomy" id="324925"/>
    <lineage>
        <taxon>Bacteria</taxon>
        <taxon>Pseudomonadati</taxon>
        <taxon>Chlorobiota</taxon>
        <taxon>Chlorobiia</taxon>
        <taxon>Chlorobiales</taxon>
        <taxon>Chlorobiaceae</taxon>
        <taxon>Chlorobium/Pelodictyon group</taxon>
        <taxon>Pelodictyon</taxon>
    </lineage>
</organism>
<dbReference type="STRING" id="324925.Ppha_1549"/>
<protein>
    <submittedName>
        <fullName evidence="1">Plasmid maintenance system killer</fullName>
    </submittedName>
</protein>
<dbReference type="InterPro" id="IPR035093">
    <property type="entry name" value="RelE/ParE_toxin_dom_sf"/>
</dbReference>
<dbReference type="Gene3D" id="3.30.2310.20">
    <property type="entry name" value="RelE-like"/>
    <property type="match status" value="1"/>
</dbReference>